<dbReference type="PROSITE" id="PS51352">
    <property type="entry name" value="THIOREDOXIN_2"/>
    <property type="match status" value="2"/>
</dbReference>
<evidence type="ECO:0000256" key="8">
    <source>
        <dbReference type="SAM" id="SignalP"/>
    </source>
</evidence>
<evidence type="ECO:0000256" key="1">
    <source>
        <dbReference type="ARBA" id="ARBA00001182"/>
    </source>
</evidence>
<organism evidence="10 11">
    <name type="scientific">Cryptosporidium canis</name>
    <dbReference type="NCBI Taxonomy" id="195482"/>
    <lineage>
        <taxon>Eukaryota</taxon>
        <taxon>Sar</taxon>
        <taxon>Alveolata</taxon>
        <taxon>Apicomplexa</taxon>
        <taxon>Conoidasida</taxon>
        <taxon>Coccidia</taxon>
        <taxon>Eucoccidiorida</taxon>
        <taxon>Eimeriorina</taxon>
        <taxon>Cryptosporidiidae</taxon>
        <taxon>Cryptosporidium</taxon>
    </lineage>
</organism>
<dbReference type="InterPro" id="IPR017937">
    <property type="entry name" value="Thioredoxin_CS"/>
</dbReference>
<keyword evidence="5" id="KW-0256">Endoplasmic reticulum</keyword>
<proteinExistence type="inferred from homology"/>
<dbReference type="InterPro" id="IPR013766">
    <property type="entry name" value="Thioredoxin_domain"/>
</dbReference>
<dbReference type="Proteomes" id="UP001071777">
    <property type="component" value="Unassembled WGS sequence"/>
</dbReference>
<dbReference type="PRINTS" id="PR00421">
    <property type="entry name" value="THIOREDOXIN"/>
</dbReference>
<comment type="caution">
    <text evidence="10">The sequence shown here is derived from an EMBL/GenBank/DDBJ whole genome shotgun (WGS) entry which is preliminary data.</text>
</comment>
<evidence type="ECO:0000259" key="9">
    <source>
        <dbReference type="PROSITE" id="PS51352"/>
    </source>
</evidence>
<dbReference type="Pfam" id="PF00085">
    <property type="entry name" value="Thioredoxin"/>
    <property type="match status" value="2"/>
</dbReference>
<keyword evidence="7" id="KW-0676">Redox-active center</keyword>
<dbReference type="InterPro" id="IPR036249">
    <property type="entry name" value="Thioredoxin-like_sf"/>
</dbReference>
<sequence>MKIHIFIQTICLIFSRIGLGIGEEIRLSSSSNTGPNNATGESNTTPLVGNVANINVTTNTTYNNNSALTTPSITKSNLGASDSINQHINVGMQLTTSSPTFTQDLSDKNSLSTRESAVKQLGLDDLSEFIKSDSVVLFYVPWCVFCRGIMPEFEKAASMFKDKKIHFGKIDCNEHRKVVLLEQVMRFPTIKIYSEGQSQYYAGLPNAVSIVNFLNNEFNRDILISDLNVLNVFRNTDNNSIKVVAIVDHEEENGSNSLSAVSSSYTRLSHKYHSIFFAHALRNNTEVINFIQSYSSNNKPKSTTTYNTVKENSLAIFTPWNDDNPDDKHGMVLIDKVDFNNFESLEKQVLKYQYPLITEFDPLFAQKLFSSERAISFLFVNNDLPNLKDILERYRRIAMPLRGEILFVKSGTSLAFERRIAQVLINEDCPLPCISILKFPKKDEGKIITPNLPNMPPIKRAQTPLVYRSQFSGSNLLKDSNMEHFFDDFVSGRLHPYFKSEEPPSEEDNDGPVRIVVSKTFKKEVLESNLDVLIVFYAPWCGHCRKLEPDYNALAQRLRGINDKLKIAKIDGSQNEVENIQILGYPSILLFKSGKKTDPIMYNGDRSVANMIEWISENTSFKFDHLQYLNPELAFEDDDLDMALSHEL</sequence>
<dbReference type="PANTHER" id="PTHR18929">
    <property type="entry name" value="PROTEIN DISULFIDE ISOMERASE"/>
    <property type="match status" value="1"/>
</dbReference>
<name>A0ABQ8PAM6_9CRYT</name>
<dbReference type="GO" id="GO:0016853">
    <property type="term" value="F:isomerase activity"/>
    <property type="evidence" value="ECO:0007669"/>
    <property type="project" value="UniProtKB-KW"/>
</dbReference>
<evidence type="ECO:0000256" key="6">
    <source>
        <dbReference type="ARBA" id="ARBA00023235"/>
    </source>
</evidence>
<dbReference type="Pfam" id="PF13848">
    <property type="entry name" value="Thioredoxin_6"/>
    <property type="match status" value="1"/>
</dbReference>
<dbReference type="PROSITE" id="PS00194">
    <property type="entry name" value="THIOREDOXIN_1"/>
    <property type="match status" value="1"/>
</dbReference>
<evidence type="ECO:0000313" key="11">
    <source>
        <dbReference type="Proteomes" id="UP001071777"/>
    </source>
</evidence>
<feature type="chain" id="PRO_5046300636" description="protein disulfide-isomerase" evidence="8">
    <location>
        <begin position="23"/>
        <end position="648"/>
    </location>
</feature>
<keyword evidence="6 10" id="KW-0413">Isomerase</keyword>
<evidence type="ECO:0000256" key="5">
    <source>
        <dbReference type="ARBA" id="ARBA00022824"/>
    </source>
</evidence>
<keyword evidence="8" id="KW-0732">Signal</keyword>
<evidence type="ECO:0000256" key="4">
    <source>
        <dbReference type="ARBA" id="ARBA00012723"/>
    </source>
</evidence>
<evidence type="ECO:0000313" key="10">
    <source>
        <dbReference type="EMBL" id="KAJ1614685.1"/>
    </source>
</evidence>
<dbReference type="PANTHER" id="PTHR18929:SF132">
    <property type="entry name" value="PROTEIN DISULFIDE-ISOMERASE A3"/>
    <property type="match status" value="1"/>
</dbReference>
<protein>
    <recommendedName>
        <fullName evidence="4">protein disulfide-isomerase</fullName>
        <ecNumber evidence="4">5.3.4.1</ecNumber>
    </recommendedName>
</protein>
<evidence type="ECO:0000256" key="2">
    <source>
        <dbReference type="ARBA" id="ARBA00004319"/>
    </source>
</evidence>
<comment type="similarity">
    <text evidence="3">Belongs to the protein disulfide isomerase family.</text>
</comment>
<dbReference type="Gene3D" id="3.40.30.10">
    <property type="entry name" value="Glutaredoxin"/>
    <property type="match status" value="3"/>
</dbReference>
<dbReference type="CDD" id="cd02995">
    <property type="entry name" value="PDI_a_PDI_a'_C"/>
    <property type="match status" value="1"/>
</dbReference>
<dbReference type="CDD" id="cd02961">
    <property type="entry name" value="PDI_a_family"/>
    <property type="match status" value="1"/>
</dbReference>
<feature type="domain" description="Thioredoxin" evidence="9">
    <location>
        <begin position="489"/>
        <end position="620"/>
    </location>
</feature>
<dbReference type="EC" id="5.3.4.1" evidence="4"/>
<comment type="subcellular location">
    <subcellularLocation>
        <location evidence="2">Endoplasmic reticulum lumen</location>
    </subcellularLocation>
</comment>
<comment type="catalytic activity">
    <reaction evidence="1">
        <text>Catalyzes the rearrangement of -S-S- bonds in proteins.</text>
        <dbReference type="EC" id="5.3.4.1"/>
    </reaction>
</comment>
<dbReference type="EMBL" id="JAPCXB010000018">
    <property type="protein sequence ID" value="KAJ1614685.1"/>
    <property type="molecule type" value="Genomic_DNA"/>
</dbReference>
<evidence type="ECO:0000256" key="7">
    <source>
        <dbReference type="ARBA" id="ARBA00023284"/>
    </source>
</evidence>
<evidence type="ECO:0000256" key="3">
    <source>
        <dbReference type="ARBA" id="ARBA00006347"/>
    </source>
</evidence>
<dbReference type="SUPFAM" id="SSF52833">
    <property type="entry name" value="Thioredoxin-like"/>
    <property type="match status" value="3"/>
</dbReference>
<feature type="domain" description="Thioredoxin" evidence="9">
    <location>
        <begin position="92"/>
        <end position="219"/>
    </location>
</feature>
<accession>A0ABQ8PAM6</accession>
<keyword evidence="11" id="KW-1185">Reference proteome</keyword>
<feature type="signal peptide" evidence="8">
    <location>
        <begin position="1"/>
        <end position="22"/>
    </location>
</feature>
<reference evidence="10" key="1">
    <citation type="submission" date="2022-10" db="EMBL/GenBank/DDBJ databases">
        <title>Adaptive evolution leads to modifications in subtelomeric GC content in a zoonotic Cryptosporidium species.</title>
        <authorList>
            <person name="Li J."/>
            <person name="Feng Y."/>
            <person name="Xiao L."/>
        </authorList>
    </citation>
    <scope>NUCLEOTIDE SEQUENCE</scope>
    <source>
        <strain evidence="10">25894</strain>
    </source>
</reference>
<gene>
    <name evidence="10" type="ORF">OJ252_516</name>
</gene>